<organism evidence="3 4">
    <name type="scientific">Macrosiphum euphorbiae</name>
    <name type="common">potato aphid</name>
    <dbReference type="NCBI Taxonomy" id="13131"/>
    <lineage>
        <taxon>Eukaryota</taxon>
        <taxon>Metazoa</taxon>
        <taxon>Ecdysozoa</taxon>
        <taxon>Arthropoda</taxon>
        <taxon>Hexapoda</taxon>
        <taxon>Insecta</taxon>
        <taxon>Pterygota</taxon>
        <taxon>Neoptera</taxon>
        <taxon>Paraneoptera</taxon>
        <taxon>Hemiptera</taxon>
        <taxon>Sternorrhyncha</taxon>
        <taxon>Aphidomorpha</taxon>
        <taxon>Aphidoidea</taxon>
        <taxon>Aphididae</taxon>
        <taxon>Macrosiphini</taxon>
        <taxon>Macrosiphum</taxon>
    </lineage>
</organism>
<comment type="caution">
    <text evidence="3">The sequence shown here is derived from an EMBL/GenBank/DDBJ whole genome shotgun (WGS) entry which is preliminary data.</text>
</comment>
<reference evidence="3 4" key="1">
    <citation type="submission" date="2023-01" db="EMBL/GenBank/DDBJ databases">
        <authorList>
            <person name="Whitehead M."/>
        </authorList>
    </citation>
    <scope>NUCLEOTIDE SEQUENCE [LARGE SCALE GENOMIC DNA]</scope>
</reference>
<protein>
    <recommendedName>
        <fullName evidence="2">HTH psq-type domain-containing protein</fullName>
    </recommendedName>
</protein>
<proteinExistence type="predicted"/>
<keyword evidence="4" id="KW-1185">Reference proteome</keyword>
<feature type="domain" description="HTH psq-type" evidence="2">
    <location>
        <begin position="14"/>
        <end position="63"/>
    </location>
</feature>
<dbReference type="EMBL" id="CARXXK010000002">
    <property type="protein sequence ID" value="CAI6354437.1"/>
    <property type="molecule type" value="Genomic_DNA"/>
</dbReference>
<name>A0AAV0WFI8_9HEMI</name>
<evidence type="ECO:0000313" key="4">
    <source>
        <dbReference type="Proteomes" id="UP001160148"/>
    </source>
</evidence>
<comment type="subcellular location">
    <subcellularLocation>
        <location evidence="1">Nucleus</location>
    </subcellularLocation>
</comment>
<accession>A0AAV0WFI8</accession>
<dbReference type="InterPro" id="IPR007889">
    <property type="entry name" value="HTH_Psq"/>
</dbReference>
<evidence type="ECO:0000256" key="1">
    <source>
        <dbReference type="ARBA" id="ARBA00004123"/>
    </source>
</evidence>
<gene>
    <name evidence="3" type="ORF">MEUPH1_LOCUS10440</name>
</gene>
<dbReference type="Gene3D" id="1.10.10.60">
    <property type="entry name" value="Homeodomain-like"/>
    <property type="match status" value="1"/>
</dbReference>
<dbReference type="GO" id="GO:0003677">
    <property type="term" value="F:DNA binding"/>
    <property type="evidence" value="ECO:0007669"/>
    <property type="project" value="InterPro"/>
</dbReference>
<dbReference type="Pfam" id="PF04218">
    <property type="entry name" value="CENP-B_N"/>
    <property type="match status" value="1"/>
</dbReference>
<evidence type="ECO:0000313" key="3">
    <source>
        <dbReference type="EMBL" id="CAI6354437.1"/>
    </source>
</evidence>
<sequence length="87" mass="9584">MTSASTSSSSAGVKRKALSIDDKLRIIKLYDEKIGVFNKQQIADQLGLPSSSLRTILKNRKEIEKNAFSITLSRILRGFTISPSRAS</sequence>
<dbReference type="InterPro" id="IPR009057">
    <property type="entry name" value="Homeodomain-like_sf"/>
</dbReference>
<dbReference type="GO" id="GO:0005634">
    <property type="term" value="C:nucleus"/>
    <property type="evidence" value="ECO:0007669"/>
    <property type="project" value="UniProtKB-SubCell"/>
</dbReference>
<dbReference type="Proteomes" id="UP001160148">
    <property type="component" value="Unassembled WGS sequence"/>
</dbReference>
<dbReference type="AlphaFoldDB" id="A0AAV0WFI8"/>
<dbReference type="SUPFAM" id="SSF46689">
    <property type="entry name" value="Homeodomain-like"/>
    <property type="match status" value="1"/>
</dbReference>
<evidence type="ECO:0000259" key="2">
    <source>
        <dbReference type="Pfam" id="PF04218"/>
    </source>
</evidence>